<dbReference type="VEuPathDB" id="FungiDB:GVI51_C02145"/>
<organism evidence="2 3">
    <name type="scientific">Candida glabrata</name>
    <name type="common">Yeast</name>
    <name type="synonym">Torulopsis glabrata</name>
    <dbReference type="NCBI Taxonomy" id="5478"/>
    <lineage>
        <taxon>Eukaryota</taxon>
        <taxon>Fungi</taxon>
        <taxon>Dikarya</taxon>
        <taxon>Ascomycota</taxon>
        <taxon>Saccharomycotina</taxon>
        <taxon>Saccharomycetes</taxon>
        <taxon>Saccharomycetales</taxon>
        <taxon>Saccharomycetaceae</taxon>
        <taxon>Nakaseomyces</taxon>
    </lineage>
</organism>
<feature type="region of interest" description="Disordered" evidence="1">
    <location>
        <begin position="1"/>
        <end position="60"/>
    </location>
</feature>
<evidence type="ECO:0000313" key="3">
    <source>
        <dbReference type="Proteomes" id="UP000054886"/>
    </source>
</evidence>
<dbReference type="VEuPathDB" id="FungiDB:GWK60_C01969"/>
<evidence type="ECO:0000256" key="1">
    <source>
        <dbReference type="SAM" id="MobiDB-lite"/>
    </source>
</evidence>
<dbReference type="VEuPathDB" id="FungiDB:GW608_C02211"/>
<accession>A0A0W0CSN9</accession>
<reference evidence="2 3" key="1">
    <citation type="submission" date="2015-10" db="EMBL/GenBank/DDBJ databases">
        <title>Draft genomes sequences of Candida glabrata isolates 1A, 1B, 2A, 2B, 3A and 3B.</title>
        <authorList>
            <person name="Haavelsrud O.E."/>
            <person name="Gaustad P."/>
        </authorList>
    </citation>
    <scope>NUCLEOTIDE SEQUENCE [LARGE SCALE GENOMIC DNA]</scope>
    <source>
        <strain evidence="2">910700640</strain>
    </source>
</reference>
<dbReference type="AlphaFoldDB" id="A0A0W0CSN9"/>
<dbReference type="EMBL" id="LLZZ01000144">
    <property type="protein sequence ID" value="KTA99436.1"/>
    <property type="molecule type" value="Genomic_DNA"/>
</dbReference>
<comment type="caution">
    <text evidence="2">The sequence shown here is derived from an EMBL/GenBank/DDBJ whole genome shotgun (WGS) entry which is preliminary data.</text>
</comment>
<sequence length="60" mass="6589">MTTPNARRSRTQKISNESKRCSKSKPKAKAKTQSKAKSRAYAGPTFVAPDVSDLPRPTLI</sequence>
<gene>
    <name evidence="2" type="ORF">AO440_000493</name>
</gene>
<protein>
    <submittedName>
        <fullName evidence="2">Uncharacterized protein</fullName>
    </submittedName>
</protein>
<feature type="compositionally biased region" description="Basic residues" evidence="1">
    <location>
        <begin position="21"/>
        <end position="38"/>
    </location>
</feature>
<proteinExistence type="predicted"/>
<dbReference type="Proteomes" id="UP000054886">
    <property type="component" value="Unassembled WGS sequence"/>
</dbReference>
<evidence type="ECO:0000313" key="2">
    <source>
        <dbReference type="EMBL" id="KTA99436.1"/>
    </source>
</evidence>
<name>A0A0W0CSN9_CANGB</name>